<dbReference type="PANTHER" id="PTHR42983">
    <property type="entry name" value="DINITROGENASE IRON-MOLYBDENUM COFACTOR PROTEIN-RELATED"/>
    <property type="match status" value="1"/>
</dbReference>
<keyword evidence="3" id="KW-1185">Reference proteome</keyword>
<evidence type="ECO:0000313" key="3">
    <source>
        <dbReference type="Proteomes" id="UP000184052"/>
    </source>
</evidence>
<dbReference type="OrthoDB" id="280278at2"/>
<dbReference type="STRING" id="1121476.SAMN02745751_01529"/>
<dbReference type="EMBL" id="FQZL01000009">
    <property type="protein sequence ID" value="SHJ00841.1"/>
    <property type="molecule type" value="Genomic_DNA"/>
</dbReference>
<gene>
    <name evidence="2" type="ORF">SAMN02745751_01529</name>
</gene>
<proteinExistence type="predicted"/>
<evidence type="ECO:0000313" key="2">
    <source>
        <dbReference type="EMBL" id="SHJ00841.1"/>
    </source>
</evidence>
<dbReference type="InterPro" id="IPR036105">
    <property type="entry name" value="DiNase_FeMo-co_biosyn_sf"/>
</dbReference>
<dbReference type="PANTHER" id="PTHR42983:SF1">
    <property type="entry name" value="IRON-MOLYBDENUM PROTEIN"/>
    <property type="match status" value="1"/>
</dbReference>
<name>A0A1M6FT21_9FIRM</name>
<organism evidence="2 3">
    <name type="scientific">Dethiosulfatibacter aminovorans DSM 17477</name>
    <dbReference type="NCBI Taxonomy" id="1121476"/>
    <lineage>
        <taxon>Bacteria</taxon>
        <taxon>Bacillati</taxon>
        <taxon>Bacillota</taxon>
        <taxon>Tissierellia</taxon>
        <taxon>Dethiosulfatibacter</taxon>
    </lineage>
</organism>
<evidence type="ECO:0000259" key="1">
    <source>
        <dbReference type="Pfam" id="PF02579"/>
    </source>
</evidence>
<dbReference type="InterPro" id="IPR003731">
    <property type="entry name" value="Di-Nase_FeMo-co_biosynth"/>
</dbReference>
<dbReference type="SUPFAM" id="SSF53146">
    <property type="entry name" value="Nitrogenase accessory factor-like"/>
    <property type="match status" value="1"/>
</dbReference>
<dbReference type="Pfam" id="PF02579">
    <property type="entry name" value="Nitro_FeMo-Co"/>
    <property type="match status" value="1"/>
</dbReference>
<dbReference type="InterPro" id="IPR033913">
    <property type="entry name" value="MTH1175_dom"/>
</dbReference>
<dbReference type="Gene3D" id="3.30.420.130">
    <property type="entry name" value="Dinitrogenase iron-molybdenum cofactor biosynthesis domain"/>
    <property type="match status" value="1"/>
</dbReference>
<protein>
    <submittedName>
        <fullName evidence="2">Predicted Fe-Mo cluster-binding protein, NifX family</fullName>
    </submittedName>
</protein>
<sequence>MKIAVASSNNSVAQHFGHCEGFYVFEEENGKVIDTKFYENPGHKPGFLPRFLAELGATTIIAGGMGGAAVDLFNGNNIEVVVGARGDVEGIVKEYLDGNLKSTGSICREHENSGECGEH</sequence>
<reference evidence="2 3" key="1">
    <citation type="submission" date="2016-11" db="EMBL/GenBank/DDBJ databases">
        <authorList>
            <person name="Jaros S."/>
            <person name="Januszkiewicz K."/>
            <person name="Wedrychowicz H."/>
        </authorList>
    </citation>
    <scope>NUCLEOTIDE SEQUENCE [LARGE SCALE GENOMIC DNA]</scope>
    <source>
        <strain evidence="2 3">DSM 17477</strain>
    </source>
</reference>
<dbReference type="RefSeq" id="WP_073048990.1">
    <property type="nucleotide sequence ID" value="NZ_FQZL01000009.1"/>
</dbReference>
<dbReference type="AlphaFoldDB" id="A0A1M6FT21"/>
<accession>A0A1M6FT21</accession>
<feature type="domain" description="Dinitrogenase iron-molybdenum cofactor biosynthesis" evidence="1">
    <location>
        <begin position="10"/>
        <end position="96"/>
    </location>
</feature>
<dbReference type="CDD" id="cd00851">
    <property type="entry name" value="MTH1175"/>
    <property type="match status" value="1"/>
</dbReference>
<dbReference type="Proteomes" id="UP000184052">
    <property type="component" value="Unassembled WGS sequence"/>
</dbReference>